<dbReference type="SUPFAM" id="SSF81338">
    <property type="entry name" value="Aquaporin-like"/>
    <property type="match status" value="1"/>
</dbReference>
<evidence type="ECO:0000256" key="5">
    <source>
        <dbReference type="ARBA" id="ARBA00022692"/>
    </source>
</evidence>
<dbReference type="GO" id="GO:0005886">
    <property type="term" value="C:plasma membrane"/>
    <property type="evidence" value="ECO:0007669"/>
    <property type="project" value="UniProtKB-SubCell"/>
</dbReference>
<sequence length="229" mass="23035">MEVERQWKYLAEFLGTALLVFFAVGSACFGKAELGALGIGLVFGLTLYGLAYAFTPISGCHVNPAVTVAQLVVGRISVPDAVGYIVAQVLGGIAGAALIHAVAGAGGIALQVQGANGYGHPKYVGAGGAFVLEIILTFMLVFVVFRATGPSAGAAIGLTLGVVNLVGIPLDGASANPARSIGPALWDGSHAIGQLWLFIIAPLIGGILAALVARLFAPVVDPYAPAAGD</sequence>
<comment type="caution">
    <text evidence="10">The sequence shown here is derived from an EMBL/GenBank/DDBJ whole genome shotgun (WGS) entry which is preliminary data.</text>
</comment>
<evidence type="ECO:0000256" key="9">
    <source>
        <dbReference type="SAM" id="Phobius"/>
    </source>
</evidence>
<dbReference type="OrthoDB" id="9807293at2"/>
<dbReference type="PANTHER" id="PTHR19139">
    <property type="entry name" value="AQUAPORIN TRANSPORTER"/>
    <property type="match status" value="1"/>
</dbReference>
<dbReference type="InterPro" id="IPR000425">
    <property type="entry name" value="MIP"/>
</dbReference>
<dbReference type="RefSeq" id="WP_153536791.1">
    <property type="nucleotide sequence ID" value="NZ_WEGH01000003.1"/>
</dbReference>
<evidence type="ECO:0000256" key="7">
    <source>
        <dbReference type="ARBA" id="ARBA00023136"/>
    </source>
</evidence>
<dbReference type="InterPro" id="IPR022357">
    <property type="entry name" value="MIP_CS"/>
</dbReference>
<reference evidence="10 11" key="1">
    <citation type="submission" date="2019-10" db="EMBL/GenBank/DDBJ databases">
        <title>Actinomadura rubteroloni sp. nov. and Actinomadura macrotermitis sp. nov., isolated from the gut of fungus growing-termite Macrotermes natalensis.</title>
        <authorList>
            <person name="Benndorf R."/>
            <person name="Martin K."/>
            <person name="Kuefner M."/>
            <person name="De Beer W."/>
            <person name="Kaster A.-K."/>
            <person name="Vollmers J."/>
            <person name="Poulsen M."/>
            <person name="Beemelmanns C."/>
        </authorList>
    </citation>
    <scope>NUCLEOTIDE SEQUENCE [LARGE SCALE GENOMIC DNA]</scope>
    <source>
        <strain evidence="10 11">RB68</strain>
    </source>
</reference>
<evidence type="ECO:0000256" key="4">
    <source>
        <dbReference type="ARBA" id="ARBA00022475"/>
    </source>
</evidence>
<feature type="transmembrane region" description="Helical" evidence="9">
    <location>
        <begin position="151"/>
        <end position="174"/>
    </location>
</feature>
<dbReference type="InterPro" id="IPR023271">
    <property type="entry name" value="Aquaporin-like"/>
</dbReference>
<evidence type="ECO:0000256" key="8">
    <source>
        <dbReference type="RuleBase" id="RU000477"/>
    </source>
</evidence>
<accession>A0A7K0C106</accession>
<dbReference type="AlphaFoldDB" id="A0A7K0C106"/>
<keyword evidence="4" id="KW-1003">Cell membrane</keyword>
<protein>
    <submittedName>
        <fullName evidence="10">Aquaporin Z 2</fullName>
    </submittedName>
</protein>
<dbReference type="EMBL" id="WEGH01000003">
    <property type="protein sequence ID" value="MQY07153.1"/>
    <property type="molecule type" value="Genomic_DNA"/>
</dbReference>
<comment type="similarity">
    <text evidence="2 8">Belongs to the MIP/aquaporin (TC 1.A.8) family.</text>
</comment>
<feature type="transmembrane region" description="Helical" evidence="9">
    <location>
        <begin position="195"/>
        <end position="217"/>
    </location>
</feature>
<feature type="transmembrane region" description="Helical" evidence="9">
    <location>
        <begin position="81"/>
        <end position="103"/>
    </location>
</feature>
<dbReference type="InterPro" id="IPR034294">
    <property type="entry name" value="Aquaporin_transptr"/>
</dbReference>
<dbReference type="PROSITE" id="PS00221">
    <property type="entry name" value="MIP"/>
    <property type="match status" value="1"/>
</dbReference>
<dbReference type="Gene3D" id="1.20.1080.10">
    <property type="entry name" value="Glycerol uptake facilitator protein"/>
    <property type="match status" value="1"/>
</dbReference>
<keyword evidence="5 8" id="KW-0812">Transmembrane</keyword>
<keyword evidence="7 9" id="KW-0472">Membrane</keyword>
<organism evidence="10 11">
    <name type="scientific">Actinomadura macrotermitis</name>
    <dbReference type="NCBI Taxonomy" id="2585200"/>
    <lineage>
        <taxon>Bacteria</taxon>
        <taxon>Bacillati</taxon>
        <taxon>Actinomycetota</taxon>
        <taxon>Actinomycetes</taxon>
        <taxon>Streptosporangiales</taxon>
        <taxon>Thermomonosporaceae</taxon>
        <taxon>Actinomadura</taxon>
    </lineage>
</organism>
<feature type="transmembrane region" description="Helical" evidence="9">
    <location>
        <begin position="6"/>
        <end position="27"/>
    </location>
</feature>
<dbReference type="Pfam" id="PF00230">
    <property type="entry name" value="MIP"/>
    <property type="match status" value="1"/>
</dbReference>
<feature type="transmembrane region" description="Helical" evidence="9">
    <location>
        <begin position="34"/>
        <end position="54"/>
    </location>
</feature>
<proteinExistence type="inferred from homology"/>
<evidence type="ECO:0000256" key="1">
    <source>
        <dbReference type="ARBA" id="ARBA00004651"/>
    </source>
</evidence>
<gene>
    <name evidence="10" type="primary">aqpZ2</name>
    <name evidence="10" type="ORF">ACRB68_52520</name>
</gene>
<comment type="subcellular location">
    <subcellularLocation>
        <location evidence="1">Cell membrane</location>
        <topology evidence="1">Multi-pass membrane protein</topology>
    </subcellularLocation>
</comment>
<dbReference type="GO" id="GO:0015250">
    <property type="term" value="F:water channel activity"/>
    <property type="evidence" value="ECO:0007669"/>
    <property type="project" value="TreeGrafter"/>
</dbReference>
<feature type="transmembrane region" description="Helical" evidence="9">
    <location>
        <begin position="123"/>
        <end position="145"/>
    </location>
</feature>
<evidence type="ECO:0000256" key="2">
    <source>
        <dbReference type="ARBA" id="ARBA00006175"/>
    </source>
</evidence>
<evidence type="ECO:0000256" key="3">
    <source>
        <dbReference type="ARBA" id="ARBA00022448"/>
    </source>
</evidence>
<dbReference type="PANTHER" id="PTHR19139:SF199">
    <property type="entry name" value="MIP17260P"/>
    <property type="match status" value="1"/>
</dbReference>
<evidence type="ECO:0000256" key="6">
    <source>
        <dbReference type="ARBA" id="ARBA00022989"/>
    </source>
</evidence>
<dbReference type="PROSITE" id="PS51257">
    <property type="entry name" value="PROKAR_LIPOPROTEIN"/>
    <property type="match status" value="1"/>
</dbReference>
<dbReference type="PRINTS" id="PR00783">
    <property type="entry name" value="MINTRINSICP"/>
</dbReference>
<evidence type="ECO:0000313" key="11">
    <source>
        <dbReference type="Proteomes" id="UP000487268"/>
    </source>
</evidence>
<keyword evidence="11" id="KW-1185">Reference proteome</keyword>
<keyword evidence="6 9" id="KW-1133">Transmembrane helix</keyword>
<name>A0A7K0C106_9ACTN</name>
<dbReference type="Proteomes" id="UP000487268">
    <property type="component" value="Unassembled WGS sequence"/>
</dbReference>
<evidence type="ECO:0000313" key="10">
    <source>
        <dbReference type="EMBL" id="MQY07153.1"/>
    </source>
</evidence>
<keyword evidence="3 8" id="KW-0813">Transport</keyword>